<keyword evidence="1" id="KW-0812">Transmembrane</keyword>
<dbReference type="Proteomes" id="UP001500620">
    <property type="component" value="Unassembled WGS sequence"/>
</dbReference>
<gene>
    <name evidence="2" type="ORF">GCM10022255_054230</name>
</gene>
<sequence>MPDTIVEDEFARFAEEFTGTFRPVPVEAMPRWRRARRRGAVWLGGLATALVAALTVNAVQPAAPAPANQVTERTVRLEGARGTMGVQFVDARHGWVVFSDCRADNRCDVTLGRSTDGGRHWTRIEPPELPEVGRLLLVPTGKDSAFVGIVSNRYPDDPLPRWWETTDGGRSFQASTASAADAANDAYVRKLFLPGPLPSGEAVTPGNDQERWKTRYDGLVTRVYYARGGQDWRELPTELPVGGMPKVSADGRDVWVLTHMPNRAWRLTPDDAVEMPGFPASAAIGPAQPVGSGGLVVTVPGEGTGVWRDGRFTPFAAPMVRAQMSILLDDGTLALSMQDEGLILGTEGGPWVWYRPPAT</sequence>
<evidence type="ECO:0000256" key="1">
    <source>
        <dbReference type="SAM" id="Phobius"/>
    </source>
</evidence>
<proteinExistence type="predicted"/>
<dbReference type="InterPro" id="IPR015943">
    <property type="entry name" value="WD40/YVTN_repeat-like_dom_sf"/>
</dbReference>
<keyword evidence="1" id="KW-1133">Transmembrane helix</keyword>
<comment type="caution">
    <text evidence="2">The sequence shown here is derived from an EMBL/GenBank/DDBJ whole genome shotgun (WGS) entry which is preliminary data.</text>
</comment>
<name>A0ABP8DDQ6_9ACTN</name>
<reference evidence="3" key="1">
    <citation type="journal article" date="2019" name="Int. J. Syst. Evol. Microbiol.">
        <title>The Global Catalogue of Microorganisms (GCM) 10K type strain sequencing project: providing services to taxonomists for standard genome sequencing and annotation.</title>
        <authorList>
            <consortium name="The Broad Institute Genomics Platform"/>
            <consortium name="The Broad Institute Genome Sequencing Center for Infectious Disease"/>
            <person name="Wu L."/>
            <person name="Ma J."/>
        </authorList>
    </citation>
    <scope>NUCLEOTIDE SEQUENCE [LARGE SCALE GENOMIC DNA]</scope>
    <source>
        <strain evidence="3">JCM 17441</strain>
    </source>
</reference>
<feature type="transmembrane region" description="Helical" evidence="1">
    <location>
        <begin position="39"/>
        <end position="59"/>
    </location>
</feature>
<dbReference type="SUPFAM" id="SSF50939">
    <property type="entry name" value="Sialidases"/>
    <property type="match status" value="1"/>
</dbReference>
<keyword evidence="1" id="KW-0472">Membrane</keyword>
<dbReference type="EMBL" id="BAABAT010000015">
    <property type="protein sequence ID" value="GAA4253417.1"/>
    <property type="molecule type" value="Genomic_DNA"/>
</dbReference>
<evidence type="ECO:0008006" key="4">
    <source>
        <dbReference type="Google" id="ProtNLM"/>
    </source>
</evidence>
<organism evidence="2 3">
    <name type="scientific">Dactylosporangium darangshiense</name>
    <dbReference type="NCBI Taxonomy" id="579108"/>
    <lineage>
        <taxon>Bacteria</taxon>
        <taxon>Bacillati</taxon>
        <taxon>Actinomycetota</taxon>
        <taxon>Actinomycetes</taxon>
        <taxon>Micromonosporales</taxon>
        <taxon>Micromonosporaceae</taxon>
        <taxon>Dactylosporangium</taxon>
    </lineage>
</organism>
<protein>
    <recommendedName>
        <fullName evidence="4">Exo-alpha-sialidase</fullName>
    </recommendedName>
</protein>
<keyword evidence="3" id="KW-1185">Reference proteome</keyword>
<dbReference type="Gene3D" id="2.130.10.10">
    <property type="entry name" value="YVTN repeat-like/Quinoprotein amine dehydrogenase"/>
    <property type="match status" value="1"/>
</dbReference>
<dbReference type="RefSeq" id="WP_345130464.1">
    <property type="nucleotide sequence ID" value="NZ_BAABAT010000015.1"/>
</dbReference>
<accession>A0ABP8DDQ6</accession>
<evidence type="ECO:0000313" key="2">
    <source>
        <dbReference type="EMBL" id="GAA4253417.1"/>
    </source>
</evidence>
<evidence type="ECO:0000313" key="3">
    <source>
        <dbReference type="Proteomes" id="UP001500620"/>
    </source>
</evidence>
<dbReference type="InterPro" id="IPR036278">
    <property type="entry name" value="Sialidase_sf"/>
</dbReference>